<dbReference type="AlphaFoldDB" id="A0A0F9Q1Q7"/>
<keyword evidence="1" id="KW-0472">Membrane</keyword>
<accession>A0A0F9Q1Q7</accession>
<evidence type="ECO:0000256" key="1">
    <source>
        <dbReference type="SAM" id="Phobius"/>
    </source>
</evidence>
<feature type="transmembrane region" description="Helical" evidence="1">
    <location>
        <begin position="91"/>
        <end position="121"/>
    </location>
</feature>
<sequence length="154" mass="16705">MPNEWTEITEADQLQAGDEIRIHFTVSGITFLTAAQVALMESRLEKEPRFTVIRHSIPRSAGPLQTTEMTMDVRVERQPYGATGEWLRSSLVIAGATIAAGTIVKIILAAFAGVVIFLSVTKIEKLGKAAKETGVASVQIAGALIAVYIVYKYL</sequence>
<dbReference type="EMBL" id="LAZR01002370">
    <property type="protein sequence ID" value="KKN30932.1"/>
    <property type="molecule type" value="Genomic_DNA"/>
</dbReference>
<keyword evidence="1" id="KW-1133">Transmembrane helix</keyword>
<comment type="caution">
    <text evidence="2">The sequence shown here is derived from an EMBL/GenBank/DDBJ whole genome shotgun (WGS) entry which is preliminary data.</text>
</comment>
<reference evidence="2" key="1">
    <citation type="journal article" date="2015" name="Nature">
        <title>Complex archaea that bridge the gap between prokaryotes and eukaryotes.</title>
        <authorList>
            <person name="Spang A."/>
            <person name="Saw J.H."/>
            <person name="Jorgensen S.L."/>
            <person name="Zaremba-Niedzwiedzka K."/>
            <person name="Martijn J."/>
            <person name="Lind A.E."/>
            <person name="van Eijk R."/>
            <person name="Schleper C."/>
            <person name="Guy L."/>
            <person name="Ettema T.J."/>
        </authorList>
    </citation>
    <scope>NUCLEOTIDE SEQUENCE</scope>
</reference>
<keyword evidence="1" id="KW-0812">Transmembrane</keyword>
<proteinExistence type="predicted"/>
<evidence type="ECO:0000313" key="2">
    <source>
        <dbReference type="EMBL" id="KKN30932.1"/>
    </source>
</evidence>
<gene>
    <name evidence="2" type="ORF">LCGC14_0829230</name>
</gene>
<organism evidence="2">
    <name type="scientific">marine sediment metagenome</name>
    <dbReference type="NCBI Taxonomy" id="412755"/>
    <lineage>
        <taxon>unclassified sequences</taxon>
        <taxon>metagenomes</taxon>
        <taxon>ecological metagenomes</taxon>
    </lineage>
</organism>
<protein>
    <submittedName>
        <fullName evidence="2">Uncharacterized protein</fullName>
    </submittedName>
</protein>
<feature type="transmembrane region" description="Helical" evidence="1">
    <location>
        <begin position="133"/>
        <end position="151"/>
    </location>
</feature>
<name>A0A0F9Q1Q7_9ZZZZ</name>